<dbReference type="GO" id="GO:0019731">
    <property type="term" value="P:antibacterial humoral response"/>
    <property type="evidence" value="ECO:0000318"/>
    <property type="project" value="GO_Central"/>
</dbReference>
<dbReference type="PANTHER" id="PTHR23411">
    <property type="entry name" value="TAPASIN"/>
    <property type="match status" value="1"/>
</dbReference>
<dbReference type="GO" id="GO:0006958">
    <property type="term" value="P:complement activation, classical pathway"/>
    <property type="evidence" value="ECO:0000318"/>
    <property type="project" value="GO_Central"/>
</dbReference>
<name>A0A8V0XEJ5_CHICK</name>
<reference evidence="4" key="2">
    <citation type="submission" date="2025-08" db="UniProtKB">
        <authorList>
            <consortium name="Ensembl"/>
        </authorList>
    </citation>
    <scope>IDENTIFICATION</scope>
    <source>
        <strain evidence="4">broiler</strain>
    </source>
</reference>
<dbReference type="InterPro" id="IPR050380">
    <property type="entry name" value="Immune_Resp_Modulators"/>
</dbReference>
<keyword evidence="1" id="KW-0393">Immunoglobulin domain</keyword>
<accession>A0A8V0XEJ5</accession>
<protein>
    <recommendedName>
        <fullName evidence="3">Ig-like domain-containing protein</fullName>
    </recommendedName>
</protein>
<evidence type="ECO:0000256" key="2">
    <source>
        <dbReference type="SAM" id="MobiDB-lite"/>
    </source>
</evidence>
<dbReference type="SMART" id="SM00407">
    <property type="entry name" value="IGc1"/>
    <property type="match status" value="2"/>
</dbReference>
<dbReference type="InterPro" id="IPR013783">
    <property type="entry name" value="Ig-like_fold"/>
</dbReference>
<dbReference type="Pfam" id="PF07654">
    <property type="entry name" value="C1-set"/>
    <property type="match status" value="2"/>
</dbReference>
<feature type="region of interest" description="Disordered" evidence="2">
    <location>
        <begin position="87"/>
        <end position="118"/>
    </location>
</feature>
<dbReference type="GO" id="GO:0003823">
    <property type="term" value="F:antigen binding"/>
    <property type="evidence" value="ECO:0000318"/>
    <property type="project" value="GO_Central"/>
</dbReference>
<dbReference type="InterPro" id="IPR003597">
    <property type="entry name" value="Ig_C1-set"/>
</dbReference>
<evidence type="ECO:0000313" key="5">
    <source>
        <dbReference type="Proteomes" id="UP000000539"/>
    </source>
</evidence>
<dbReference type="PROSITE" id="PS50835">
    <property type="entry name" value="IG_LIKE"/>
    <property type="match status" value="2"/>
</dbReference>
<keyword evidence="5" id="KW-1185">Reference proteome</keyword>
<dbReference type="GO" id="GO:0042571">
    <property type="term" value="C:immunoglobulin complex, circulating"/>
    <property type="evidence" value="ECO:0000318"/>
    <property type="project" value="GO_Central"/>
</dbReference>
<evidence type="ECO:0000256" key="1">
    <source>
        <dbReference type="ARBA" id="ARBA00023319"/>
    </source>
</evidence>
<dbReference type="Ensembl" id="ENSGALT00010008755.1">
    <property type="protein sequence ID" value="ENSGALP00010005116.1"/>
    <property type="gene ID" value="ENSGALG00010003785.1"/>
</dbReference>
<dbReference type="GO" id="GO:0034987">
    <property type="term" value="F:immunoglobulin receptor binding"/>
    <property type="evidence" value="ECO:0000318"/>
    <property type="project" value="GO_Central"/>
</dbReference>
<reference evidence="4" key="1">
    <citation type="submission" date="2020-11" db="EMBL/GenBank/DDBJ databases">
        <title>Gallus gallus (Chicken) genome, bGalGal1, GRCg7b, maternal haplotype autosomes + Z &amp; W.</title>
        <authorList>
            <person name="Warren W."/>
            <person name="Formenti G."/>
            <person name="Fedrigo O."/>
            <person name="Haase B."/>
            <person name="Mountcastle J."/>
            <person name="Balacco J."/>
            <person name="Tracey A."/>
            <person name="Schneider V."/>
            <person name="Okimoto R."/>
            <person name="Cheng H."/>
            <person name="Hawken R."/>
            <person name="Howe K."/>
            <person name="Jarvis E.D."/>
        </authorList>
    </citation>
    <scope>NUCLEOTIDE SEQUENCE [LARGE SCALE GENOMIC DNA]</scope>
    <source>
        <strain evidence="4">Broiler</strain>
    </source>
</reference>
<reference evidence="4" key="3">
    <citation type="submission" date="2025-09" db="UniProtKB">
        <authorList>
            <consortium name="Ensembl"/>
        </authorList>
    </citation>
    <scope>IDENTIFICATION</scope>
    <source>
        <strain evidence="4">broiler</strain>
    </source>
</reference>
<dbReference type="InterPro" id="IPR007110">
    <property type="entry name" value="Ig-like_dom"/>
</dbReference>
<dbReference type="AlphaFoldDB" id="A0A8V0XEJ5"/>
<evidence type="ECO:0000313" key="4">
    <source>
        <dbReference type="Ensembl" id="ENSGALP00010005116.1"/>
    </source>
</evidence>
<dbReference type="Proteomes" id="UP000000539">
    <property type="component" value="Chromosome 35"/>
</dbReference>
<feature type="domain" description="Ig-like" evidence="3">
    <location>
        <begin position="118"/>
        <end position="215"/>
    </location>
</feature>
<dbReference type="SUPFAM" id="SSF48726">
    <property type="entry name" value="Immunoglobulin"/>
    <property type="match status" value="2"/>
</dbReference>
<organism evidence="4 5">
    <name type="scientific">Gallus gallus</name>
    <name type="common">Chicken</name>
    <dbReference type="NCBI Taxonomy" id="9031"/>
    <lineage>
        <taxon>Eukaryota</taxon>
        <taxon>Metazoa</taxon>
        <taxon>Chordata</taxon>
        <taxon>Craniata</taxon>
        <taxon>Vertebrata</taxon>
        <taxon>Euteleostomi</taxon>
        <taxon>Archelosauria</taxon>
        <taxon>Archosauria</taxon>
        <taxon>Dinosauria</taxon>
        <taxon>Saurischia</taxon>
        <taxon>Theropoda</taxon>
        <taxon>Coelurosauria</taxon>
        <taxon>Aves</taxon>
        <taxon>Neognathae</taxon>
        <taxon>Galloanserae</taxon>
        <taxon>Galliformes</taxon>
        <taxon>Phasianidae</taxon>
        <taxon>Phasianinae</taxon>
        <taxon>Gallus</taxon>
    </lineage>
</organism>
<evidence type="ECO:0000259" key="3">
    <source>
        <dbReference type="PROSITE" id="PS50835"/>
    </source>
</evidence>
<dbReference type="InterPro" id="IPR036179">
    <property type="entry name" value="Ig-like_dom_sf"/>
</dbReference>
<feature type="domain" description="Ig-like" evidence="3">
    <location>
        <begin position="4"/>
        <end position="83"/>
    </location>
</feature>
<proteinExistence type="predicted"/>
<dbReference type="GeneTree" id="ENSGT00960000188982"/>
<dbReference type="Gene3D" id="2.60.40.10">
    <property type="entry name" value="Immunoglobulins"/>
    <property type="match status" value="2"/>
</dbReference>
<sequence length="275" mass="29228">ASRPTLYKLLPLPSECPDPNVTIGCLVTSFLPPPVTVTWTTGGAADATAVTSLPVATTGGTYSLTTALTVPREQLQGNEFVCRKRPHMATNDPKMGSNDPKWGQTTPINPSPPPTATPQLQVSLLPPTLEELLVSHNATVTCVVSNAAAADGVSVSWSRSSGGGLDVSQTEDRQADGRYTVRSFLRVCAEEWNGGETFGCSVREEGVVVAEESIRKETGEVLGGGGGLFFPQMGLRMKRTMKVEVVAQRRWILGWKMAILGQKDGEFGAKNGDLG</sequence>